<sequence>MAAKITDKTLRVGRAKAYPKEIWWFIVCLIFTVALCHVGNLLLSKIRQWRQSSSKADPEGQGRTVRRGTGSITRIPLALVNLYRVVAFRCTLQIGSSYSVCLADVFLTCTYIAIIFGWALTNTTDLEGVKFDWSFYSNRAGTLAASQFPLIVALGTKNNPITLLTGVSYEKMNSLHRMCSRVLFVLLWLHAGSKFATDSVTPEDWPTAWLRVGLMAVIAFCVLVLVSLRPIRAKAYEFFFYTHMALALIILLGAYYHAKNFEFGQYVWPAFLIWALDRFIRLARVVYFKVASYIGSRKAPGAMQAKLDLLSPHMVRIRIPRPPAFGWQPGQLAYLILPSVSLLPIEAHPFSIASINSPDSAEKPADDKGDAYFKELVFLVNARGGFTRRLAEKAARGETSVMAFLDGPYGVTPDLSCSETIVLIAGGTGISYTLPLLLSAISKGTARRVLFIWAIRDKSHLQWVSAAIKQALATAPSTMSISINIYLTTSQEPLPTSPRAWDDDSVHNERLGGASGSESSESVEKEKEDSVVTLTEVSAVKVQVGRPNIGVLMKEELDNAAGRMTVCVCGSEGIARAVRSSLTINPLAGSNSVIRGAPSVTLHVESFGYA</sequence>
<dbReference type="InterPro" id="IPR013130">
    <property type="entry name" value="Fe3_Rdtase_TM_dom"/>
</dbReference>
<comment type="catalytic activity">
    <reaction evidence="13">
        <text>2 a Fe(II)-siderophore + NADP(+) + H(+) = 2 a Fe(III)-siderophore + NADPH</text>
        <dbReference type="Rhea" id="RHEA:28795"/>
        <dbReference type="Rhea" id="RHEA-COMP:11342"/>
        <dbReference type="Rhea" id="RHEA-COMP:11344"/>
        <dbReference type="ChEBI" id="CHEBI:15378"/>
        <dbReference type="ChEBI" id="CHEBI:29033"/>
        <dbReference type="ChEBI" id="CHEBI:29034"/>
        <dbReference type="ChEBI" id="CHEBI:57783"/>
        <dbReference type="ChEBI" id="CHEBI:58349"/>
        <dbReference type="EC" id="1.16.1.9"/>
    </reaction>
</comment>
<dbReference type="GO" id="GO:0015677">
    <property type="term" value="P:copper ion import"/>
    <property type="evidence" value="ECO:0007669"/>
    <property type="project" value="TreeGrafter"/>
</dbReference>
<evidence type="ECO:0000256" key="7">
    <source>
        <dbReference type="ARBA" id="ARBA00022982"/>
    </source>
</evidence>
<evidence type="ECO:0000313" key="17">
    <source>
        <dbReference type="EMBL" id="TFK53328.1"/>
    </source>
</evidence>
<reference evidence="17 18" key="1">
    <citation type="journal article" date="2019" name="Nat. Ecol. Evol.">
        <title>Megaphylogeny resolves global patterns of mushroom evolution.</title>
        <authorList>
            <person name="Varga T."/>
            <person name="Krizsan K."/>
            <person name="Foldi C."/>
            <person name="Dima B."/>
            <person name="Sanchez-Garcia M."/>
            <person name="Sanchez-Ramirez S."/>
            <person name="Szollosi G.J."/>
            <person name="Szarkandi J.G."/>
            <person name="Papp V."/>
            <person name="Albert L."/>
            <person name="Andreopoulos W."/>
            <person name="Angelini C."/>
            <person name="Antonin V."/>
            <person name="Barry K.W."/>
            <person name="Bougher N.L."/>
            <person name="Buchanan P."/>
            <person name="Buyck B."/>
            <person name="Bense V."/>
            <person name="Catcheside P."/>
            <person name="Chovatia M."/>
            <person name="Cooper J."/>
            <person name="Damon W."/>
            <person name="Desjardin D."/>
            <person name="Finy P."/>
            <person name="Geml J."/>
            <person name="Haridas S."/>
            <person name="Hughes K."/>
            <person name="Justo A."/>
            <person name="Karasinski D."/>
            <person name="Kautmanova I."/>
            <person name="Kiss B."/>
            <person name="Kocsube S."/>
            <person name="Kotiranta H."/>
            <person name="LaButti K.M."/>
            <person name="Lechner B.E."/>
            <person name="Liimatainen K."/>
            <person name="Lipzen A."/>
            <person name="Lukacs Z."/>
            <person name="Mihaltcheva S."/>
            <person name="Morgado L.N."/>
            <person name="Niskanen T."/>
            <person name="Noordeloos M.E."/>
            <person name="Ohm R.A."/>
            <person name="Ortiz-Santana B."/>
            <person name="Ovrebo C."/>
            <person name="Racz N."/>
            <person name="Riley R."/>
            <person name="Savchenko A."/>
            <person name="Shiryaev A."/>
            <person name="Soop K."/>
            <person name="Spirin V."/>
            <person name="Szebenyi C."/>
            <person name="Tomsovsky M."/>
            <person name="Tulloss R.E."/>
            <person name="Uehling J."/>
            <person name="Grigoriev I.V."/>
            <person name="Vagvolgyi C."/>
            <person name="Papp T."/>
            <person name="Martin F.M."/>
            <person name="Miettinen O."/>
            <person name="Hibbett D.S."/>
            <person name="Nagy L.G."/>
        </authorList>
    </citation>
    <scope>NUCLEOTIDE SEQUENCE [LARGE SCALE GENOMIC DNA]</scope>
    <source>
        <strain evidence="17 18">OMC1185</strain>
    </source>
</reference>
<dbReference type="GO" id="GO:0052851">
    <property type="term" value="F:ferric-chelate reductase (NADPH) activity"/>
    <property type="evidence" value="ECO:0007669"/>
    <property type="project" value="UniProtKB-EC"/>
</dbReference>
<dbReference type="PANTHER" id="PTHR32361">
    <property type="entry name" value="FERRIC/CUPRIC REDUCTASE TRANSMEMBRANE COMPONENT"/>
    <property type="match status" value="1"/>
</dbReference>
<dbReference type="InterPro" id="IPR051410">
    <property type="entry name" value="Ferric/Cupric_Reductase"/>
</dbReference>
<dbReference type="InterPro" id="IPR039261">
    <property type="entry name" value="FNR_nucleotide-bd"/>
</dbReference>
<proteinExistence type="inferred from homology"/>
<dbReference type="InterPro" id="IPR013121">
    <property type="entry name" value="Fe_red_NAD-bd_6"/>
</dbReference>
<protein>
    <recommendedName>
        <fullName evidence="3">ferric-chelate reductase (NADPH)</fullName>
        <ecNumber evidence="3">1.16.1.9</ecNumber>
    </recommendedName>
</protein>
<keyword evidence="9" id="KW-0560">Oxidoreductase</keyword>
<dbReference type="EC" id="1.16.1.9" evidence="3"/>
<keyword evidence="8 15" id="KW-1133">Transmembrane helix</keyword>
<evidence type="ECO:0000256" key="8">
    <source>
        <dbReference type="ARBA" id="ARBA00022989"/>
    </source>
</evidence>
<feature type="transmembrane region" description="Helical" evidence="15">
    <location>
        <begin position="98"/>
        <end position="120"/>
    </location>
</feature>
<evidence type="ECO:0000256" key="4">
    <source>
        <dbReference type="ARBA" id="ARBA00022448"/>
    </source>
</evidence>
<keyword evidence="12" id="KW-0325">Glycoprotein</keyword>
<dbReference type="OrthoDB" id="4494341at2759"/>
<dbReference type="Pfam" id="PF08022">
    <property type="entry name" value="FAD_binding_8"/>
    <property type="match status" value="1"/>
</dbReference>
<feature type="region of interest" description="Disordered" evidence="14">
    <location>
        <begin position="494"/>
        <end position="529"/>
    </location>
</feature>
<accession>A0A5C3NBF5</accession>
<keyword evidence="4" id="KW-0813">Transport</keyword>
<evidence type="ECO:0000256" key="5">
    <source>
        <dbReference type="ARBA" id="ARBA00022475"/>
    </source>
</evidence>
<evidence type="ECO:0000256" key="10">
    <source>
        <dbReference type="ARBA" id="ARBA00023065"/>
    </source>
</evidence>
<gene>
    <name evidence="17" type="ORF">OE88DRAFT_1241010</name>
</gene>
<keyword evidence="10" id="KW-0406">Ion transport</keyword>
<evidence type="ECO:0000256" key="11">
    <source>
        <dbReference type="ARBA" id="ARBA00023136"/>
    </source>
</evidence>
<evidence type="ECO:0000256" key="15">
    <source>
        <dbReference type="SAM" id="Phobius"/>
    </source>
</evidence>
<dbReference type="Pfam" id="PF01794">
    <property type="entry name" value="Ferric_reduct"/>
    <property type="match status" value="1"/>
</dbReference>
<dbReference type="GO" id="GO:0006826">
    <property type="term" value="P:iron ion transport"/>
    <property type="evidence" value="ECO:0007669"/>
    <property type="project" value="TreeGrafter"/>
</dbReference>
<dbReference type="PANTHER" id="PTHR32361:SF9">
    <property type="entry name" value="FERRIC REDUCTASE TRANSMEMBRANE COMPONENT 3-RELATED"/>
    <property type="match status" value="1"/>
</dbReference>
<dbReference type="Pfam" id="PF08030">
    <property type="entry name" value="NAD_binding_6"/>
    <property type="match status" value="1"/>
</dbReference>
<evidence type="ECO:0000259" key="16">
    <source>
        <dbReference type="PROSITE" id="PS51384"/>
    </source>
</evidence>
<feature type="compositionally biased region" description="Basic and acidic residues" evidence="14">
    <location>
        <begin position="500"/>
        <end position="510"/>
    </location>
</feature>
<comment type="subcellular location">
    <subcellularLocation>
        <location evidence="1">Cell membrane</location>
        <topology evidence="1">Multi-pass membrane protein</topology>
    </subcellularLocation>
</comment>
<evidence type="ECO:0000256" key="6">
    <source>
        <dbReference type="ARBA" id="ARBA00022692"/>
    </source>
</evidence>
<dbReference type="CDD" id="cd06186">
    <property type="entry name" value="NOX_Duox_like_FAD_NADP"/>
    <property type="match status" value="1"/>
</dbReference>
<organism evidence="17 18">
    <name type="scientific">Heliocybe sulcata</name>
    <dbReference type="NCBI Taxonomy" id="5364"/>
    <lineage>
        <taxon>Eukaryota</taxon>
        <taxon>Fungi</taxon>
        <taxon>Dikarya</taxon>
        <taxon>Basidiomycota</taxon>
        <taxon>Agaricomycotina</taxon>
        <taxon>Agaricomycetes</taxon>
        <taxon>Gloeophyllales</taxon>
        <taxon>Gloeophyllaceae</taxon>
        <taxon>Heliocybe</taxon>
    </lineage>
</organism>
<keyword evidence="5" id="KW-1003">Cell membrane</keyword>
<dbReference type="AlphaFoldDB" id="A0A5C3NBF5"/>
<dbReference type="Gene3D" id="3.40.50.80">
    <property type="entry name" value="Nucleotide-binding domain of ferredoxin-NADP reductase (FNR) module"/>
    <property type="match status" value="1"/>
</dbReference>
<dbReference type="PROSITE" id="PS51384">
    <property type="entry name" value="FAD_FR"/>
    <property type="match status" value="1"/>
</dbReference>
<dbReference type="SUPFAM" id="SSF52343">
    <property type="entry name" value="Ferredoxin reductase-like, C-terminal NADP-linked domain"/>
    <property type="match status" value="1"/>
</dbReference>
<keyword evidence="6 15" id="KW-0812">Transmembrane</keyword>
<evidence type="ECO:0000313" key="18">
    <source>
        <dbReference type="Proteomes" id="UP000305948"/>
    </source>
</evidence>
<feature type="transmembrane region" description="Helical" evidence="15">
    <location>
        <begin position="22"/>
        <end position="43"/>
    </location>
</feature>
<dbReference type="SFLD" id="SFLDS00052">
    <property type="entry name" value="Ferric_Reductase_Domain"/>
    <property type="match status" value="1"/>
</dbReference>
<dbReference type="GO" id="GO:0006879">
    <property type="term" value="P:intracellular iron ion homeostasis"/>
    <property type="evidence" value="ECO:0007669"/>
    <property type="project" value="TreeGrafter"/>
</dbReference>
<dbReference type="EMBL" id="ML213507">
    <property type="protein sequence ID" value="TFK53328.1"/>
    <property type="molecule type" value="Genomic_DNA"/>
</dbReference>
<dbReference type="InterPro" id="IPR017938">
    <property type="entry name" value="Riboflavin_synthase-like_b-brl"/>
</dbReference>
<name>A0A5C3NBF5_9AGAM</name>
<evidence type="ECO:0000256" key="13">
    <source>
        <dbReference type="ARBA" id="ARBA00048483"/>
    </source>
</evidence>
<keyword evidence="18" id="KW-1185">Reference proteome</keyword>
<evidence type="ECO:0000256" key="9">
    <source>
        <dbReference type="ARBA" id="ARBA00023002"/>
    </source>
</evidence>
<dbReference type="Proteomes" id="UP000305948">
    <property type="component" value="Unassembled WGS sequence"/>
</dbReference>
<keyword evidence="7" id="KW-0249">Electron transport</keyword>
<evidence type="ECO:0000256" key="3">
    <source>
        <dbReference type="ARBA" id="ARBA00012668"/>
    </source>
</evidence>
<comment type="similarity">
    <text evidence="2">Belongs to the ferric reductase (FRE) family.</text>
</comment>
<dbReference type="InterPro" id="IPR017927">
    <property type="entry name" value="FAD-bd_FR_type"/>
</dbReference>
<feature type="domain" description="FAD-binding FR-type" evidence="16">
    <location>
        <begin position="296"/>
        <end position="415"/>
    </location>
</feature>
<dbReference type="InterPro" id="IPR013112">
    <property type="entry name" value="FAD-bd_8"/>
</dbReference>
<evidence type="ECO:0000256" key="14">
    <source>
        <dbReference type="SAM" id="MobiDB-lite"/>
    </source>
</evidence>
<dbReference type="SUPFAM" id="SSF63380">
    <property type="entry name" value="Riboflavin synthase domain-like"/>
    <property type="match status" value="1"/>
</dbReference>
<feature type="transmembrane region" description="Helical" evidence="15">
    <location>
        <begin position="208"/>
        <end position="226"/>
    </location>
</feature>
<dbReference type="GO" id="GO:0005886">
    <property type="term" value="C:plasma membrane"/>
    <property type="evidence" value="ECO:0007669"/>
    <property type="project" value="UniProtKB-SubCell"/>
</dbReference>
<evidence type="ECO:0000256" key="12">
    <source>
        <dbReference type="ARBA" id="ARBA00023180"/>
    </source>
</evidence>
<keyword evidence="11 15" id="KW-0472">Membrane</keyword>
<dbReference type="SFLD" id="SFLDG01168">
    <property type="entry name" value="Ferric_reductase_subgroup_(FRE"/>
    <property type="match status" value="1"/>
</dbReference>
<evidence type="ECO:0000256" key="2">
    <source>
        <dbReference type="ARBA" id="ARBA00006278"/>
    </source>
</evidence>
<dbReference type="STRING" id="5364.A0A5C3NBF5"/>
<evidence type="ECO:0000256" key="1">
    <source>
        <dbReference type="ARBA" id="ARBA00004651"/>
    </source>
</evidence>
<feature type="transmembrane region" description="Helical" evidence="15">
    <location>
        <begin position="238"/>
        <end position="257"/>
    </location>
</feature>